<gene>
    <name evidence="7" type="ORF">GSLYS_00006449001</name>
</gene>
<dbReference type="InterPro" id="IPR008978">
    <property type="entry name" value="HSP20-like_chaperone"/>
</dbReference>
<evidence type="ECO:0000256" key="5">
    <source>
        <dbReference type="ARBA" id="ARBA00023242"/>
    </source>
</evidence>
<evidence type="ECO:0000256" key="3">
    <source>
        <dbReference type="ARBA" id="ARBA00018915"/>
    </source>
</evidence>
<reference evidence="7 8" key="1">
    <citation type="submission" date="2024-04" db="EMBL/GenBank/DDBJ databases">
        <authorList>
            <consortium name="Genoscope - CEA"/>
            <person name="William W."/>
        </authorList>
    </citation>
    <scope>NUCLEOTIDE SEQUENCE [LARGE SCALE GENOMIC DNA]</scope>
</reference>
<evidence type="ECO:0000256" key="2">
    <source>
        <dbReference type="ARBA" id="ARBA00004496"/>
    </source>
</evidence>
<evidence type="ECO:0000313" key="8">
    <source>
        <dbReference type="Proteomes" id="UP001497497"/>
    </source>
</evidence>
<keyword evidence="4" id="KW-0963">Cytoplasm</keyword>
<dbReference type="PANTHER" id="PTHR21664">
    <property type="entry name" value="CHRONIC MYELOGENOUS LEUKEMIA TUMOR ANTIGEN 66"/>
    <property type="match status" value="1"/>
</dbReference>
<dbReference type="PANTHER" id="PTHR21664:SF1">
    <property type="entry name" value="NUDC DOMAIN-CONTAINING PROTEIN 1"/>
    <property type="match status" value="1"/>
</dbReference>
<protein>
    <recommendedName>
        <fullName evidence="3">NudC domain-containing protein 1</fullName>
    </recommendedName>
</protein>
<dbReference type="GO" id="GO:0005737">
    <property type="term" value="C:cytoplasm"/>
    <property type="evidence" value="ECO:0007669"/>
    <property type="project" value="UniProtKB-SubCell"/>
</dbReference>
<dbReference type="SUPFAM" id="SSF49764">
    <property type="entry name" value="HSP20-like chaperones"/>
    <property type="match status" value="1"/>
</dbReference>
<dbReference type="InterPro" id="IPR037895">
    <property type="entry name" value="NUDCD1"/>
</dbReference>
<comment type="subcellular location">
    <subcellularLocation>
        <location evidence="2">Cytoplasm</location>
    </subcellularLocation>
    <subcellularLocation>
        <location evidence="1">Nucleus</location>
    </subcellularLocation>
</comment>
<dbReference type="InterPro" id="IPR007052">
    <property type="entry name" value="CS_dom"/>
</dbReference>
<dbReference type="PROSITE" id="PS51203">
    <property type="entry name" value="CS"/>
    <property type="match status" value="1"/>
</dbReference>
<dbReference type="GO" id="GO:0005634">
    <property type="term" value="C:nucleus"/>
    <property type="evidence" value="ECO:0007669"/>
    <property type="project" value="UniProtKB-SubCell"/>
</dbReference>
<feature type="domain" description="CS" evidence="6">
    <location>
        <begin position="280"/>
        <end position="367"/>
    </location>
</feature>
<evidence type="ECO:0000259" key="6">
    <source>
        <dbReference type="PROSITE" id="PS51203"/>
    </source>
</evidence>
<dbReference type="Gene3D" id="2.60.40.790">
    <property type="match status" value="1"/>
</dbReference>
<dbReference type="CDD" id="cd06467">
    <property type="entry name" value="p23_NUDC_like"/>
    <property type="match status" value="1"/>
</dbReference>
<sequence length="612" mass="68821">MLFASSIRTLIETQFQRIDSVNTTGTDFQYVPLTDVLPIKGIDVAKPSETSFSSHHAKLFSLHNHIHSDPWNDTAIYFCDKEWNIGKLSLEKIGKPSLCESVHQVPGAANLRLKPSRFNVSLSFPDKNLAIIVNGADTLYLLETGDRHSQSKWKTLFSETVAVSGQASVVVDSIQWHDGENHRVECLLASVEEVEGEVKEKHKSPWIMVLTWITLHSVDGKQWSIERTRRIEGSRPFEFARFDRKGSALNIVAADFYRVVEDSVKPVEGADSWEMVAQGGNRSLYTWSQTINDLTVHLTIPEGLTKANLHVDIAGNKMEVSVKNGINMIQGDLHARVEVDACTWTLDGRRLDITLQKVEESFWPTVVVGDTRGELVLTPEQIDAVHVRLANLTSEDWNANPDGKEKPYNSQMLEECDAVDEDGVVIMRLDGETHQITHKIITGCQFLFSVALEPEKVPAICLRHDVDGFLWQLSDAVQPEKCPWEHIGVLNAFGYVTASKQQKRFSSCSPDMSVAVIADSQRHLYLYKQNVSVLTPLRNRKTGQQVSSVAKQQVLSIDATPNYIQGIRVTNSKIFVVTEQKIFVYVVKSDDEVRDSASSQSLYHLEFYLYLP</sequence>
<organism evidence="7 8">
    <name type="scientific">Lymnaea stagnalis</name>
    <name type="common">Great pond snail</name>
    <name type="synonym">Helix stagnalis</name>
    <dbReference type="NCBI Taxonomy" id="6523"/>
    <lineage>
        <taxon>Eukaryota</taxon>
        <taxon>Metazoa</taxon>
        <taxon>Spiralia</taxon>
        <taxon>Lophotrochozoa</taxon>
        <taxon>Mollusca</taxon>
        <taxon>Gastropoda</taxon>
        <taxon>Heterobranchia</taxon>
        <taxon>Euthyneura</taxon>
        <taxon>Panpulmonata</taxon>
        <taxon>Hygrophila</taxon>
        <taxon>Lymnaeoidea</taxon>
        <taxon>Lymnaeidae</taxon>
        <taxon>Lymnaea</taxon>
    </lineage>
</organism>
<comment type="caution">
    <text evidence="7">The sequence shown here is derived from an EMBL/GenBank/DDBJ whole genome shotgun (WGS) entry which is preliminary data.</text>
</comment>
<proteinExistence type="predicted"/>
<keyword evidence="8" id="KW-1185">Reference proteome</keyword>
<evidence type="ECO:0000256" key="1">
    <source>
        <dbReference type="ARBA" id="ARBA00004123"/>
    </source>
</evidence>
<keyword evidence="5" id="KW-0539">Nucleus</keyword>
<dbReference type="AlphaFoldDB" id="A0AAV2HEM6"/>
<dbReference type="EMBL" id="CAXITT010000114">
    <property type="protein sequence ID" value="CAL1532370.1"/>
    <property type="molecule type" value="Genomic_DNA"/>
</dbReference>
<dbReference type="Pfam" id="PF04969">
    <property type="entry name" value="CS"/>
    <property type="match status" value="1"/>
</dbReference>
<evidence type="ECO:0000313" key="7">
    <source>
        <dbReference type="EMBL" id="CAL1532370.1"/>
    </source>
</evidence>
<dbReference type="Proteomes" id="UP001497497">
    <property type="component" value="Unassembled WGS sequence"/>
</dbReference>
<feature type="non-terminal residue" evidence="7">
    <location>
        <position position="612"/>
    </location>
</feature>
<accession>A0AAV2HEM6</accession>
<evidence type="ECO:0000256" key="4">
    <source>
        <dbReference type="ARBA" id="ARBA00022490"/>
    </source>
</evidence>
<name>A0AAV2HEM6_LYMST</name>